<dbReference type="RefSeq" id="WP_155087637.1">
    <property type="nucleotide sequence ID" value="NZ_WJYA01000002.1"/>
</dbReference>
<name>A0A7K1G944_9FLAO</name>
<feature type="domain" description="HD" evidence="1">
    <location>
        <begin position="30"/>
        <end position="124"/>
    </location>
</feature>
<keyword evidence="3" id="KW-1185">Reference proteome</keyword>
<dbReference type="Pfam" id="PF01966">
    <property type="entry name" value="HD"/>
    <property type="match status" value="1"/>
</dbReference>
<accession>A0A7K1G944</accession>
<dbReference type="InterPro" id="IPR003607">
    <property type="entry name" value="HD/PDEase_dom"/>
</dbReference>
<evidence type="ECO:0000313" key="2">
    <source>
        <dbReference type="EMBL" id="MTE25807.1"/>
    </source>
</evidence>
<sequence length="199" mass="23523">MKVPFKKIQAHVFELLEKNLPSYLTYHSVEHTRYVLEKVIYIASKENISKSDLLLLKIAALYHDIGFIKSHENHEEIGCEIASKDLKGFHFSTEDIDSVCGMIMATKIPQDPKNHLEEILADADLEYLGTKHFFSVSELLYKELKYFNKELTPQEWYNIQVDFINNHTYHTNYCKHYKSFRKYKNLEKLMYQSGNFSKK</sequence>
<protein>
    <submittedName>
        <fullName evidence="2">HD domain-containing protein</fullName>
    </submittedName>
</protein>
<evidence type="ECO:0000313" key="3">
    <source>
        <dbReference type="Proteomes" id="UP000447545"/>
    </source>
</evidence>
<dbReference type="Gene3D" id="1.10.3210.10">
    <property type="entry name" value="Hypothetical protein af1432"/>
    <property type="match status" value="1"/>
</dbReference>
<dbReference type="AlphaFoldDB" id="A0A7K1G944"/>
<reference evidence="2 3" key="1">
    <citation type="submission" date="2019-11" db="EMBL/GenBank/DDBJ databases">
        <title>Winogradskyella ouciana sp. nov., isolated from the hadal seawater of the Mariana Trench.</title>
        <authorList>
            <person name="Liu R."/>
        </authorList>
    </citation>
    <scope>NUCLEOTIDE SEQUENCE [LARGE SCALE GENOMIC DNA]</scope>
    <source>
        <strain evidence="2 3">ZXX205</strain>
    </source>
</reference>
<dbReference type="EMBL" id="WJYA01000002">
    <property type="protein sequence ID" value="MTE25807.1"/>
    <property type="molecule type" value="Genomic_DNA"/>
</dbReference>
<dbReference type="CDD" id="cd00077">
    <property type="entry name" value="HDc"/>
    <property type="match status" value="1"/>
</dbReference>
<organism evidence="2 3">
    <name type="scientific">Winogradskyella ouciana</name>
    <dbReference type="NCBI Taxonomy" id="2608631"/>
    <lineage>
        <taxon>Bacteria</taxon>
        <taxon>Pseudomonadati</taxon>
        <taxon>Bacteroidota</taxon>
        <taxon>Flavobacteriia</taxon>
        <taxon>Flavobacteriales</taxon>
        <taxon>Flavobacteriaceae</taxon>
        <taxon>Winogradskyella</taxon>
    </lineage>
</organism>
<dbReference type="InterPro" id="IPR006674">
    <property type="entry name" value="HD_domain"/>
</dbReference>
<dbReference type="Proteomes" id="UP000447545">
    <property type="component" value="Unassembled WGS sequence"/>
</dbReference>
<comment type="caution">
    <text evidence="2">The sequence shown here is derived from an EMBL/GenBank/DDBJ whole genome shotgun (WGS) entry which is preliminary data.</text>
</comment>
<evidence type="ECO:0000259" key="1">
    <source>
        <dbReference type="Pfam" id="PF01966"/>
    </source>
</evidence>
<proteinExistence type="predicted"/>
<dbReference type="SUPFAM" id="SSF109604">
    <property type="entry name" value="HD-domain/PDEase-like"/>
    <property type="match status" value="1"/>
</dbReference>
<gene>
    <name evidence="2" type="ORF">F1003_02580</name>
</gene>